<dbReference type="GO" id="GO:0020037">
    <property type="term" value="F:heme binding"/>
    <property type="evidence" value="ECO:0007669"/>
    <property type="project" value="InterPro"/>
</dbReference>
<dbReference type="SUPFAM" id="SSF46626">
    <property type="entry name" value="Cytochrome c"/>
    <property type="match status" value="1"/>
</dbReference>
<evidence type="ECO:0000313" key="7">
    <source>
        <dbReference type="EMBL" id="TSP10089.1"/>
    </source>
</evidence>
<dbReference type="KEGG" id="ccam:M5D45_10875"/>
<feature type="transmembrane region" description="Helical" evidence="5">
    <location>
        <begin position="66"/>
        <end position="86"/>
    </location>
</feature>
<evidence type="ECO:0000256" key="2">
    <source>
        <dbReference type="ARBA" id="ARBA00022723"/>
    </source>
</evidence>
<dbReference type="GO" id="GO:0009055">
    <property type="term" value="F:electron transfer activity"/>
    <property type="evidence" value="ECO:0007669"/>
    <property type="project" value="InterPro"/>
</dbReference>
<dbReference type="GO" id="GO:0046872">
    <property type="term" value="F:metal ion binding"/>
    <property type="evidence" value="ECO:0007669"/>
    <property type="project" value="UniProtKB-KW"/>
</dbReference>
<keyword evidence="5" id="KW-0472">Membrane</keyword>
<evidence type="ECO:0000259" key="6">
    <source>
        <dbReference type="PROSITE" id="PS51007"/>
    </source>
</evidence>
<dbReference type="EMBL" id="CP097330">
    <property type="protein sequence ID" value="URF03056.1"/>
    <property type="molecule type" value="Genomic_DNA"/>
</dbReference>
<dbReference type="EMBL" id="VCIZ01000018">
    <property type="protein sequence ID" value="TSP10089.1"/>
    <property type="molecule type" value="Genomic_DNA"/>
</dbReference>
<dbReference type="RefSeq" id="WP_144201813.1">
    <property type="nucleotide sequence ID" value="NZ_CP097330.1"/>
</dbReference>
<feature type="domain" description="Cytochrome c" evidence="6">
    <location>
        <begin position="131"/>
        <end position="222"/>
    </location>
</feature>
<dbReference type="Pfam" id="PF13442">
    <property type="entry name" value="Cytochrome_CBB3"/>
    <property type="match status" value="1"/>
</dbReference>
<dbReference type="AlphaFoldDB" id="A0AAE9L0Z5"/>
<evidence type="ECO:0000256" key="4">
    <source>
        <dbReference type="PROSITE-ProRule" id="PRU00433"/>
    </source>
</evidence>
<keyword evidence="1 4" id="KW-0349">Heme</keyword>
<dbReference type="PANTHER" id="PTHR35008">
    <property type="entry name" value="BLL4482 PROTEIN-RELATED"/>
    <property type="match status" value="1"/>
</dbReference>
<dbReference type="InterPro" id="IPR009056">
    <property type="entry name" value="Cyt_c-like_dom"/>
</dbReference>
<gene>
    <name evidence="7" type="ORF">FGG12_24270</name>
    <name evidence="8" type="ORF">M5D45_10875</name>
</gene>
<evidence type="ECO:0000313" key="9">
    <source>
        <dbReference type="Proteomes" id="UP000318943"/>
    </source>
</evidence>
<dbReference type="Proteomes" id="UP001056132">
    <property type="component" value="Chromosome 1"/>
</dbReference>
<dbReference type="InterPro" id="IPR036909">
    <property type="entry name" value="Cyt_c-like_dom_sf"/>
</dbReference>
<dbReference type="PANTHER" id="PTHR35008:SF8">
    <property type="entry name" value="ALCOHOL DEHYDROGENASE CYTOCHROME C SUBUNIT"/>
    <property type="match status" value="1"/>
</dbReference>
<dbReference type="Proteomes" id="UP000318943">
    <property type="component" value="Unassembled WGS sequence"/>
</dbReference>
<dbReference type="Gene3D" id="1.10.760.10">
    <property type="entry name" value="Cytochrome c-like domain"/>
    <property type="match status" value="1"/>
</dbReference>
<feature type="transmembrane region" description="Helical" evidence="5">
    <location>
        <begin position="98"/>
        <end position="117"/>
    </location>
</feature>
<reference evidence="8" key="3">
    <citation type="submission" date="2022-05" db="EMBL/GenBank/DDBJ databases">
        <authorList>
            <person name="Kunte H.-J."/>
        </authorList>
    </citation>
    <scope>NUCLEOTIDE SEQUENCE</scope>
    <source>
        <strain evidence="8">G5</strain>
    </source>
</reference>
<dbReference type="PROSITE" id="PS51007">
    <property type="entry name" value="CYTC"/>
    <property type="match status" value="1"/>
</dbReference>
<evidence type="ECO:0000256" key="1">
    <source>
        <dbReference type="ARBA" id="ARBA00022617"/>
    </source>
</evidence>
<name>A0AAE9L0Z5_9BURK</name>
<keyword evidence="9" id="KW-1185">Reference proteome</keyword>
<organism evidence="8 10">
    <name type="scientific">Cupriavidus campinensis</name>
    <dbReference type="NCBI Taxonomy" id="151783"/>
    <lineage>
        <taxon>Bacteria</taxon>
        <taxon>Pseudomonadati</taxon>
        <taxon>Pseudomonadota</taxon>
        <taxon>Betaproteobacteria</taxon>
        <taxon>Burkholderiales</taxon>
        <taxon>Burkholderiaceae</taxon>
        <taxon>Cupriavidus</taxon>
    </lineage>
</organism>
<evidence type="ECO:0000313" key="8">
    <source>
        <dbReference type="EMBL" id="URF03056.1"/>
    </source>
</evidence>
<keyword evidence="5" id="KW-1133">Transmembrane helix</keyword>
<proteinExistence type="predicted"/>
<dbReference type="InterPro" id="IPR051459">
    <property type="entry name" value="Cytochrome_c-type_DH"/>
</dbReference>
<evidence type="ECO:0000256" key="3">
    <source>
        <dbReference type="ARBA" id="ARBA00023004"/>
    </source>
</evidence>
<keyword evidence="2 4" id="KW-0479">Metal-binding</keyword>
<keyword evidence="3 4" id="KW-0408">Iron</keyword>
<protein>
    <submittedName>
        <fullName evidence="8">C-type cytochrome</fullName>
    </submittedName>
</protein>
<reference evidence="8" key="2">
    <citation type="journal article" date="2022" name="Microbiol. Resour. Announc.">
        <title>Genome Sequence of Cupriavidus campinensis Strain G5, a Member of a Bacterial Consortium Capable of Polyethylene Degradation.</title>
        <authorList>
            <person name="Schneider B."/>
            <person name="Pfeiffer F."/>
            <person name="Dyall-Smith M."/>
            <person name="Kunte H.J."/>
        </authorList>
    </citation>
    <scope>NUCLEOTIDE SEQUENCE</scope>
    <source>
        <strain evidence="8">G5</strain>
    </source>
</reference>
<sequence>MGASVWPDAVWLNNLLAVLQAAQLALLRLCHALGLTGDSHGQPAWPWARRIAGETLLIDPGLARQLAWSIGAMAFALLALVLALAWRRGQLASFGAGALALILAPWPTPGLVLSPAAPTSFHVSPTRFAVASIARGERVYTQHCAACHGDDGRGEGPLAASLSRWPPTLAGPLLGRRADGELFWHVVAGMRGRDGQPTMPAFGTTLGDADVWAVIDYMKALSAGTGARLQGTWPTPLALPDLPVQCAGAAPRPLADWRGTQRVRLVAVDGHAALPMEDPRFLTLLVTPDGHAPAEVPQFRAGCVAATPEAWAVMARIAGVPAAALPGTALLSDRQGWLRARGAPGQAAWRESDLLCTAGQAGGQRQSADARIDTPVDTPVDGLTALLLRMDAEPVRFVKGGFVH</sequence>
<reference evidence="7 9" key="1">
    <citation type="submission" date="2019-05" db="EMBL/GenBank/DDBJ databases">
        <title>Whole genome sequence analysis of Cupriavidus campinensis S14E4C strain.</title>
        <authorList>
            <person name="Abbaszade G."/>
            <person name="Szabo A."/>
            <person name="Toumi M."/>
            <person name="Toth E."/>
        </authorList>
    </citation>
    <scope>NUCLEOTIDE SEQUENCE [LARGE SCALE GENOMIC DNA]</scope>
    <source>
        <strain evidence="7 9">S14E4C</strain>
    </source>
</reference>
<accession>A0AAE9L0Z5</accession>
<evidence type="ECO:0000313" key="10">
    <source>
        <dbReference type="Proteomes" id="UP001056132"/>
    </source>
</evidence>
<keyword evidence="5" id="KW-0812">Transmembrane</keyword>
<evidence type="ECO:0000256" key="5">
    <source>
        <dbReference type="SAM" id="Phobius"/>
    </source>
</evidence>